<proteinExistence type="predicted"/>
<protein>
    <submittedName>
        <fullName evidence="2">Uncharacterized protein</fullName>
    </submittedName>
</protein>
<dbReference type="AlphaFoldDB" id="A0A3N4HWB9"/>
<feature type="region of interest" description="Disordered" evidence="1">
    <location>
        <begin position="1"/>
        <end position="46"/>
    </location>
</feature>
<dbReference type="Proteomes" id="UP000275078">
    <property type="component" value="Unassembled WGS sequence"/>
</dbReference>
<accession>A0A3N4HWB9</accession>
<organism evidence="2 3">
    <name type="scientific">Ascobolus immersus RN42</name>
    <dbReference type="NCBI Taxonomy" id="1160509"/>
    <lineage>
        <taxon>Eukaryota</taxon>
        <taxon>Fungi</taxon>
        <taxon>Dikarya</taxon>
        <taxon>Ascomycota</taxon>
        <taxon>Pezizomycotina</taxon>
        <taxon>Pezizomycetes</taxon>
        <taxon>Pezizales</taxon>
        <taxon>Ascobolaceae</taxon>
        <taxon>Ascobolus</taxon>
    </lineage>
</organism>
<evidence type="ECO:0000256" key="1">
    <source>
        <dbReference type="SAM" id="MobiDB-lite"/>
    </source>
</evidence>
<evidence type="ECO:0000313" key="2">
    <source>
        <dbReference type="EMBL" id="RPA76150.1"/>
    </source>
</evidence>
<evidence type="ECO:0000313" key="3">
    <source>
        <dbReference type="Proteomes" id="UP000275078"/>
    </source>
</evidence>
<keyword evidence="3" id="KW-1185">Reference proteome</keyword>
<gene>
    <name evidence="2" type="ORF">BJ508DRAFT_379616</name>
</gene>
<name>A0A3N4HWB9_ASCIM</name>
<sequence length="198" mass="22539">MQEIAGLVQPHLLHTKTSFGPNDSGSKTLQPATGYNLPDKMSPNAQATPISELSMQTRIRRLKSRQNQFLVQYRTYVARRKNMAEEHRLEDPAGLELDDKDYPPEPEFDKVPINEITIDALEENVTGLEEQLKTRRDEMIFLETVEDADAKGELKSELKKMAEMGKALAEAMGFSKEDILKMLKEDGIDIAQFRTVDW</sequence>
<dbReference type="EMBL" id="ML119750">
    <property type="protein sequence ID" value="RPA76150.1"/>
    <property type="molecule type" value="Genomic_DNA"/>
</dbReference>
<reference evidence="2 3" key="1">
    <citation type="journal article" date="2018" name="Nat. Ecol. Evol.">
        <title>Pezizomycetes genomes reveal the molecular basis of ectomycorrhizal truffle lifestyle.</title>
        <authorList>
            <person name="Murat C."/>
            <person name="Payen T."/>
            <person name="Noel B."/>
            <person name="Kuo A."/>
            <person name="Morin E."/>
            <person name="Chen J."/>
            <person name="Kohler A."/>
            <person name="Krizsan K."/>
            <person name="Balestrini R."/>
            <person name="Da Silva C."/>
            <person name="Montanini B."/>
            <person name="Hainaut M."/>
            <person name="Levati E."/>
            <person name="Barry K.W."/>
            <person name="Belfiori B."/>
            <person name="Cichocki N."/>
            <person name="Clum A."/>
            <person name="Dockter R.B."/>
            <person name="Fauchery L."/>
            <person name="Guy J."/>
            <person name="Iotti M."/>
            <person name="Le Tacon F."/>
            <person name="Lindquist E.A."/>
            <person name="Lipzen A."/>
            <person name="Malagnac F."/>
            <person name="Mello A."/>
            <person name="Molinier V."/>
            <person name="Miyauchi S."/>
            <person name="Poulain J."/>
            <person name="Riccioni C."/>
            <person name="Rubini A."/>
            <person name="Sitrit Y."/>
            <person name="Splivallo R."/>
            <person name="Traeger S."/>
            <person name="Wang M."/>
            <person name="Zifcakova L."/>
            <person name="Wipf D."/>
            <person name="Zambonelli A."/>
            <person name="Paolocci F."/>
            <person name="Nowrousian M."/>
            <person name="Ottonello S."/>
            <person name="Baldrian P."/>
            <person name="Spatafora J.W."/>
            <person name="Henrissat B."/>
            <person name="Nagy L.G."/>
            <person name="Aury J.M."/>
            <person name="Wincker P."/>
            <person name="Grigoriev I.V."/>
            <person name="Bonfante P."/>
            <person name="Martin F.M."/>
        </authorList>
    </citation>
    <scope>NUCLEOTIDE SEQUENCE [LARGE SCALE GENOMIC DNA]</scope>
    <source>
        <strain evidence="2 3">RN42</strain>
    </source>
</reference>
<feature type="compositionally biased region" description="Polar residues" evidence="1">
    <location>
        <begin position="15"/>
        <end position="33"/>
    </location>
</feature>